<comment type="similarity">
    <text evidence="2 4">Belongs to the pyridoxal phosphate-binding protein YggS/PROSC family.</text>
</comment>
<dbReference type="GO" id="GO:0030170">
    <property type="term" value="F:pyridoxal phosphate binding"/>
    <property type="evidence" value="ECO:0007669"/>
    <property type="project" value="UniProtKB-UniRule"/>
</dbReference>
<evidence type="ECO:0000256" key="3">
    <source>
        <dbReference type="PIRSR" id="PIRSR004848-1"/>
    </source>
</evidence>
<comment type="function">
    <text evidence="2">Pyridoxal 5'-phosphate (PLP)-binding protein, which is involved in PLP homeostasis.</text>
</comment>
<evidence type="ECO:0000259" key="5">
    <source>
        <dbReference type="Pfam" id="PF01168"/>
    </source>
</evidence>
<evidence type="ECO:0000313" key="7">
    <source>
        <dbReference type="Proteomes" id="UP000273022"/>
    </source>
</evidence>
<dbReference type="CDD" id="cd06824">
    <property type="entry name" value="PLPDE_III_Yggs_like"/>
    <property type="match status" value="1"/>
</dbReference>
<dbReference type="OrthoDB" id="9804072at2"/>
<gene>
    <name evidence="6" type="ORF">D5R81_10295</name>
</gene>
<dbReference type="FunFam" id="3.20.20.10:FF:000018">
    <property type="entry name" value="Pyridoxal phosphate homeostasis protein"/>
    <property type="match status" value="1"/>
</dbReference>
<dbReference type="NCBIfam" id="TIGR00044">
    <property type="entry name" value="YggS family pyridoxal phosphate-dependent enzyme"/>
    <property type="match status" value="1"/>
</dbReference>
<dbReference type="SUPFAM" id="SSF51419">
    <property type="entry name" value="PLP-binding barrel"/>
    <property type="match status" value="1"/>
</dbReference>
<dbReference type="HAMAP" id="MF_02087">
    <property type="entry name" value="PLP_homeostasis"/>
    <property type="match status" value="1"/>
</dbReference>
<dbReference type="EMBL" id="QYYH01000056">
    <property type="protein sequence ID" value="RJY15031.1"/>
    <property type="molecule type" value="Genomic_DNA"/>
</dbReference>
<organism evidence="6 7">
    <name type="scientific">Parashewanella spongiae</name>
    <dbReference type="NCBI Taxonomy" id="342950"/>
    <lineage>
        <taxon>Bacteria</taxon>
        <taxon>Pseudomonadati</taxon>
        <taxon>Pseudomonadota</taxon>
        <taxon>Gammaproteobacteria</taxon>
        <taxon>Alteromonadales</taxon>
        <taxon>Shewanellaceae</taxon>
        <taxon>Parashewanella</taxon>
    </lineage>
</organism>
<dbReference type="PANTHER" id="PTHR10146:SF14">
    <property type="entry name" value="PYRIDOXAL PHOSPHATE HOMEOSTASIS PROTEIN"/>
    <property type="match status" value="1"/>
</dbReference>
<accession>A0A3A6TLQ8</accession>
<dbReference type="RefSeq" id="WP_121853557.1">
    <property type="nucleotide sequence ID" value="NZ_CP037952.1"/>
</dbReference>
<protein>
    <recommendedName>
        <fullName evidence="2">Pyridoxal phosphate homeostasis protein</fullName>
        <shortName evidence="2">PLP homeostasis protein</shortName>
    </recommendedName>
</protein>
<dbReference type="Gene3D" id="3.20.20.10">
    <property type="entry name" value="Alanine racemase"/>
    <property type="match status" value="1"/>
</dbReference>
<dbReference type="Pfam" id="PF01168">
    <property type="entry name" value="Ala_racemase_N"/>
    <property type="match status" value="1"/>
</dbReference>
<dbReference type="InterPro" id="IPR029066">
    <property type="entry name" value="PLP-binding_barrel"/>
</dbReference>
<reference evidence="6 7" key="1">
    <citation type="submission" date="2018-09" db="EMBL/GenBank/DDBJ databases">
        <title>Phylogeny of the Shewanellaceae, and recommendation for two new genera, Pseudoshewanella and Parashewanella.</title>
        <authorList>
            <person name="Wang G."/>
        </authorList>
    </citation>
    <scope>NUCLEOTIDE SEQUENCE [LARGE SCALE GENOMIC DNA]</scope>
    <source>
        <strain evidence="6 7">KCTC 22492</strain>
    </source>
</reference>
<dbReference type="InterPro" id="IPR011078">
    <property type="entry name" value="PyrdxlP_homeostasis"/>
</dbReference>
<name>A0A3A6TLQ8_9GAMM</name>
<dbReference type="PIRSF" id="PIRSF004848">
    <property type="entry name" value="YBL036c_PLPDEIII"/>
    <property type="match status" value="1"/>
</dbReference>
<feature type="domain" description="Alanine racemase N-terminal" evidence="5">
    <location>
        <begin position="28"/>
        <end position="227"/>
    </location>
</feature>
<dbReference type="AlphaFoldDB" id="A0A3A6TLQ8"/>
<dbReference type="PANTHER" id="PTHR10146">
    <property type="entry name" value="PROLINE SYNTHETASE CO-TRANSCRIBED BACTERIAL HOMOLOG PROTEIN"/>
    <property type="match status" value="1"/>
</dbReference>
<comment type="cofactor">
    <cofactor evidence="3">
        <name>pyridoxal 5'-phosphate</name>
        <dbReference type="ChEBI" id="CHEBI:597326"/>
    </cofactor>
</comment>
<proteinExistence type="inferred from homology"/>
<comment type="caution">
    <text evidence="6">The sequence shown here is derived from an EMBL/GenBank/DDBJ whole genome shotgun (WGS) entry which is preliminary data.</text>
</comment>
<feature type="modified residue" description="N6-(pyridoxal phosphate)lysine" evidence="2 3">
    <location>
        <position position="36"/>
    </location>
</feature>
<evidence type="ECO:0000256" key="4">
    <source>
        <dbReference type="RuleBase" id="RU004514"/>
    </source>
</evidence>
<dbReference type="InterPro" id="IPR001608">
    <property type="entry name" value="Ala_racemase_N"/>
</dbReference>
<evidence type="ECO:0000313" key="6">
    <source>
        <dbReference type="EMBL" id="RJY15031.1"/>
    </source>
</evidence>
<keyword evidence="7" id="KW-1185">Reference proteome</keyword>
<evidence type="ECO:0000256" key="2">
    <source>
        <dbReference type="HAMAP-Rule" id="MF_02087"/>
    </source>
</evidence>
<evidence type="ECO:0000256" key="1">
    <source>
        <dbReference type="ARBA" id="ARBA00022898"/>
    </source>
</evidence>
<dbReference type="Proteomes" id="UP000273022">
    <property type="component" value="Unassembled WGS sequence"/>
</dbReference>
<keyword evidence="1 2" id="KW-0663">Pyridoxal phosphate</keyword>
<sequence length="228" mass="25386">MITITDRLAQTLDRIKLAIDKYHRVPDSVTLLAVSKTKPNSDIITAYDSGQRDFGENYIQEAIQKIQALSSSHNDIVWHFIGSLQSNKTADAATHFDWIHTIEREKIAVRLNNQRSDALPPLNICIQVNISQESSKSGVLLSDVDTLAELIHSLPRLALRGLMAIPSSIDDEQKLSIEFSSMQSAFKKLQARYPNVDTLSLGMSNDIELAVKHDSTMVRVGSAIFGKR</sequence>